<evidence type="ECO:0000256" key="8">
    <source>
        <dbReference type="ARBA" id="ARBA00022842"/>
    </source>
</evidence>
<keyword evidence="8" id="KW-0460">Magnesium</keyword>
<evidence type="ECO:0000256" key="4">
    <source>
        <dbReference type="ARBA" id="ARBA00022679"/>
    </source>
</evidence>
<dbReference type="Gene3D" id="1.10.150.390">
    <property type="match status" value="1"/>
</dbReference>
<keyword evidence="4 12" id="KW-0808">Transferase</keyword>
<dbReference type="Pfam" id="PF04983">
    <property type="entry name" value="RNA_pol_Rpb1_3"/>
    <property type="match status" value="1"/>
</dbReference>
<evidence type="ECO:0000313" key="15">
    <source>
        <dbReference type="EMBL" id="OAE26586.1"/>
    </source>
</evidence>
<dbReference type="FunFam" id="2.40.40.20:FF:000019">
    <property type="entry name" value="DNA-directed RNA polymerase II subunit RPB1"/>
    <property type="match status" value="1"/>
</dbReference>
<dbReference type="GO" id="GO:0003677">
    <property type="term" value="F:DNA binding"/>
    <property type="evidence" value="ECO:0007669"/>
    <property type="project" value="InterPro"/>
</dbReference>
<dbReference type="Pfam" id="PF04997">
    <property type="entry name" value="RNA_pol_Rpb1_1"/>
    <property type="match status" value="1"/>
</dbReference>
<name>A0A176W301_MARPO</name>
<dbReference type="InterPro" id="IPR007066">
    <property type="entry name" value="RNA_pol_Rpb1_3"/>
</dbReference>
<dbReference type="Gene3D" id="6.20.50.80">
    <property type="match status" value="1"/>
</dbReference>
<dbReference type="CDD" id="cd02735">
    <property type="entry name" value="RNAP_I_Rpa1_C"/>
    <property type="match status" value="1"/>
</dbReference>
<keyword evidence="7" id="KW-0862">Zinc</keyword>
<dbReference type="Gene3D" id="4.10.860.120">
    <property type="entry name" value="RNA polymerase II, clamp domain"/>
    <property type="match status" value="1"/>
</dbReference>
<dbReference type="InterPro" id="IPR007083">
    <property type="entry name" value="RNA_pol_Rpb1_4"/>
</dbReference>
<comment type="catalytic activity">
    <reaction evidence="11 12">
        <text>RNA(n) + a ribonucleoside 5'-triphosphate = RNA(n+1) + diphosphate</text>
        <dbReference type="Rhea" id="RHEA:21248"/>
        <dbReference type="Rhea" id="RHEA-COMP:14527"/>
        <dbReference type="Rhea" id="RHEA-COMP:17342"/>
        <dbReference type="ChEBI" id="CHEBI:33019"/>
        <dbReference type="ChEBI" id="CHEBI:61557"/>
        <dbReference type="ChEBI" id="CHEBI:140395"/>
        <dbReference type="EC" id="2.7.7.6"/>
    </reaction>
</comment>
<evidence type="ECO:0000256" key="10">
    <source>
        <dbReference type="ARBA" id="ARBA00023242"/>
    </source>
</evidence>
<dbReference type="PANTHER" id="PTHR19376">
    <property type="entry name" value="DNA-DIRECTED RNA POLYMERASE"/>
    <property type="match status" value="1"/>
</dbReference>
<dbReference type="InterPro" id="IPR044893">
    <property type="entry name" value="RNA_pol_Rpb1_clamp_domain"/>
</dbReference>
<dbReference type="InterPro" id="IPR006592">
    <property type="entry name" value="RNA_pol_N"/>
</dbReference>
<dbReference type="GO" id="GO:0046872">
    <property type="term" value="F:metal ion binding"/>
    <property type="evidence" value="ECO:0007669"/>
    <property type="project" value="UniProtKB-KW"/>
</dbReference>
<feature type="region of interest" description="Disordered" evidence="13">
    <location>
        <begin position="1106"/>
        <end position="1131"/>
    </location>
</feature>
<sequence length="1698" mass="188039">MREVVCKAIDAVEFSFYNDEEIHAISVKHITSPVLFDNLRNAVPGGLYDGALGPLDKFSSCITCGQQPINCPGHCGHINLMLPVYNPLVYKNVLKIYRSVCIYCHNFKMHKNRVTLFSDKLELISQGRMVEAMNVVVKKVENEGDNMEEIIQGGSFSTGLDEEMGEDGSSYRGETGDEDVAAGKRHFTASQIDATKEVISQFMSSMPPRKCENCLAHVPAIRNEGVGKLFQLPLPKGSLASNIMRGLKSVINIASGNDDTERAKDEDVEMEENDISENAIEEIDEKKIDRKMRETDQADVRNQTKFLTPSEVKEHLRLTWENEERICSLIWGAQEAYGLLTKSKKDVCGSDMFFLQTILVTPNRFRPPNRMDDQILEHPQNIFYSRVIQANISLTESSRGAKGDLNFSKATALWLNLQNAVNALLDSTTAIGSKADAGGNGVRQLLEKKEGLFRMNMMGKRVNFACRSVISPDPYIAVNEIGIPPYFATRLTYPERVTPWNVQQLRDAVENGPSTHPGATHVEDEDGKLTNLASLPSYKRAAIAKTLLSASGLSGANVSRGADASSDVPRSGGKTVYRHLRSGDILLVNRQPTLHKPGVMAHKARVLKGEKTLRMHYANCSTYNADFDGDEMNVHFPQDELGRSEGYNIVNADEQFVVPTSGDPIRGLIQDHVVGAVLLTKRDTFLTREEYMQIVYAAVVSSTSPTLAKKKSALGMIERDRPIKTLPPAIQKPKQLWTGKQVMTTVFNYITHGSPPFSMSAGIKTPKEYWGLNSGENIVLLQDNELICGVIDKAQFGKYGIVHAFQELYGCAGAGKLLSVFSRLFTNYLQMHGFTCGIGDLLLVPKAEKERRHKLRKADKLGDSVHAKFIGDPETQAGCAIFLQCLNFLAVLTDIDVERVKDQVEKILRAKGEPASNRLDRMMSGALNGVTSEVNNAMFPKGLMKAFPGNWFTMMTVTGAKGGLVNFTQISSLLGQQELEGKRVPRMVSGKTLPCFSPWDTGARAGGFIGDRFLSGLRPQEYYFHCMAGRDGLVDTAVKTSRSGYLQRCLVKNLEGLKIHYDYTVRDSDGSIVQFKYGEDGIDVLKTSYLTKFELLADNQSLVSRRLGKDEMQTERSKQKDTSSQSKETEVEEDMALGGVSPAFNQKVEDFLKGLPKKELKRLNLRKSRQKDDFKFMMQLKFITSLAPPGEPVGVLAAQSVGEPSTQMTLNTFHFAGRGEMNVTLGIPRLREILMTASENISTPIMTCPLRSHLTKEDGERLAMTMRRLRLVDLIETVDVGEIPFSVQQGIPKRVYKIRIKLYSPKRFPPGMNLTLKECETILRDSFIPRLEKEVKAATRGHSKQDAIGFVPLRDLGEGAGESGAGVDDDGVSKASKKGKEVDEGEQAEDEEEDEGDEEGADAEKRKSQGTDERGYADEEDDDEKAIAKDLLQEDELTREEEVEEEEDGAGGGKANDNNGSGDQQANTEEGITPMKLKKLKTPKRANDNMLQMDGSTFEMQFTSSQQTNLLVEKVAKQVSVRYVKGIDKCSVIETKDKKNPDGPPLYALQTDGVNLEGFWALHDDLDVNNLTTNNIATILRVYGVEAARQTIMSEVLSVFGSYGIGVNPRHLSLISDFMTCQGGYRPCNRLGIYSSPSPFLKMSYETATTFLMDATLKRQRDNLSSPSARIVMGRVVESGTGSFELLQNIDAFIDGKA</sequence>
<evidence type="ECO:0000256" key="12">
    <source>
        <dbReference type="RuleBase" id="RU004279"/>
    </source>
</evidence>
<feature type="compositionally biased region" description="Basic and acidic residues" evidence="13">
    <location>
        <begin position="1107"/>
        <end position="1121"/>
    </location>
</feature>
<keyword evidence="16" id="KW-1185">Reference proteome</keyword>
<dbReference type="InterPro" id="IPR047107">
    <property type="entry name" value="DNA-dir_RNA_pol1_lsu_C"/>
</dbReference>
<dbReference type="SMART" id="SM00663">
    <property type="entry name" value="RPOLA_N"/>
    <property type="match status" value="1"/>
</dbReference>
<keyword evidence="6" id="KW-0479">Metal-binding</keyword>
<dbReference type="GO" id="GO:0003899">
    <property type="term" value="F:DNA-directed RNA polymerase activity"/>
    <property type="evidence" value="ECO:0007669"/>
    <property type="project" value="UniProtKB-EC"/>
</dbReference>
<evidence type="ECO:0000256" key="13">
    <source>
        <dbReference type="SAM" id="MobiDB-lite"/>
    </source>
</evidence>
<dbReference type="Gene3D" id="6.10.250.2940">
    <property type="match status" value="1"/>
</dbReference>
<dbReference type="InterPro" id="IPR038120">
    <property type="entry name" value="Rpb1_funnel_sf"/>
</dbReference>
<dbReference type="InterPro" id="IPR042102">
    <property type="entry name" value="RNA_pol_Rpb1_3_sf"/>
</dbReference>
<evidence type="ECO:0000256" key="1">
    <source>
        <dbReference type="ARBA" id="ARBA00004123"/>
    </source>
</evidence>
<dbReference type="EC" id="2.7.7.6" evidence="12"/>
<dbReference type="GO" id="GO:0006351">
    <property type="term" value="P:DNA-templated transcription"/>
    <property type="evidence" value="ECO:0007669"/>
    <property type="project" value="InterPro"/>
</dbReference>
<evidence type="ECO:0000256" key="6">
    <source>
        <dbReference type="ARBA" id="ARBA00022723"/>
    </source>
</evidence>
<feature type="compositionally biased region" description="Basic and acidic residues" evidence="13">
    <location>
        <begin position="1402"/>
        <end position="1417"/>
    </location>
</feature>
<dbReference type="InterPro" id="IPR007080">
    <property type="entry name" value="RNA_pol_Rpb1_1"/>
</dbReference>
<keyword evidence="3 12" id="KW-0240">DNA-directed RNA polymerase</keyword>
<dbReference type="FunFam" id="1.10.150.390:FF:000005">
    <property type="entry name" value="DNA-directed RNA polymerase subunit"/>
    <property type="match status" value="1"/>
</dbReference>
<feature type="domain" description="RNA polymerase N-terminal" evidence="14">
    <location>
        <begin position="351"/>
        <end position="680"/>
    </location>
</feature>
<comment type="similarity">
    <text evidence="2 12">Belongs to the RNA polymerase beta' chain family.</text>
</comment>
<keyword evidence="10" id="KW-0539">Nucleus</keyword>
<dbReference type="InterPro" id="IPR015699">
    <property type="entry name" value="DNA-dir_RNA_pol1_lsu_N"/>
</dbReference>
<organism evidence="15 16">
    <name type="scientific">Marchantia polymorpha subsp. ruderalis</name>
    <dbReference type="NCBI Taxonomy" id="1480154"/>
    <lineage>
        <taxon>Eukaryota</taxon>
        <taxon>Viridiplantae</taxon>
        <taxon>Streptophyta</taxon>
        <taxon>Embryophyta</taxon>
        <taxon>Marchantiophyta</taxon>
        <taxon>Marchantiopsida</taxon>
        <taxon>Marchantiidae</taxon>
        <taxon>Marchantiales</taxon>
        <taxon>Marchantiaceae</taxon>
        <taxon>Marchantia</taxon>
    </lineage>
</organism>
<feature type="region of interest" description="Disordered" evidence="13">
    <location>
        <begin position="1359"/>
        <end position="1476"/>
    </location>
</feature>
<reference evidence="15" key="1">
    <citation type="submission" date="2016-03" db="EMBL/GenBank/DDBJ databases">
        <title>Mechanisms controlling the formation of the plant cell surface in tip-growing cells are functionally conserved among land plants.</title>
        <authorList>
            <person name="Honkanen S."/>
            <person name="Jones V.A."/>
            <person name="Morieri G."/>
            <person name="Champion C."/>
            <person name="Hetherington A.J."/>
            <person name="Kelly S."/>
            <person name="Saint-Marcoux D."/>
            <person name="Proust H."/>
            <person name="Prescott H."/>
            <person name="Dolan L."/>
        </authorList>
    </citation>
    <scope>NUCLEOTIDE SEQUENCE [LARGE SCALE GENOMIC DNA]</scope>
    <source>
        <tissue evidence="15">Whole gametophyte</tissue>
    </source>
</reference>
<dbReference type="GO" id="GO:0005736">
    <property type="term" value="C:RNA polymerase I complex"/>
    <property type="evidence" value="ECO:0007669"/>
    <property type="project" value="TreeGrafter"/>
</dbReference>
<dbReference type="Proteomes" id="UP000077202">
    <property type="component" value="Unassembled WGS sequence"/>
</dbReference>
<comment type="function">
    <text evidence="12">DNA-dependent RNA polymerase catalyzes the transcription of DNA into RNA using the four ribonucleoside triphosphates as substrates.</text>
</comment>
<evidence type="ECO:0000313" key="16">
    <source>
        <dbReference type="Proteomes" id="UP000077202"/>
    </source>
</evidence>
<comment type="caution">
    <text evidence="15">The sequence shown here is derived from an EMBL/GenBank/DDBJ whole genome shotgun (WGS) entry which is preliminary data.</text>
</comment>
<dbReference type="InterPro" id="IPR007081">
    <property type="entry name" value="RNA_pol_Rpb1_5"/>
</dbReference>
<feature type="compositionally biased region" description="Acidic residues" evidence="13">
    <location>
        <begin position="1433"/>
        <end position="1449"/>
    </location>
</feature>
<evidence type="ECO:0000256" key="5">
    <source>
        <dbReference type="ARBA" id="ARBA00022695"/>
    </source>
</evidence>
<keyword evidence="9 12" id="KW-0804">Transcription</keyword>
<dbReference type="PANTHER" id="PTHR19376:SF11">
    <property type="entry name" value="DNA-DIRECTED RNA POLYMERASE I SUBUNIT RPA1"/>
    <property type="match status" value="1"/>
</dbReference>
<evidence type="ECO:0000259" key="14">
    <source>
        <dbReference type="SMART" id="SM00663"/>
    </source>
</evidence>
<comment type="subcellular location">
    <subcellularLocation>
        <location evidence="1">Nucleus</location>
    </subcellularLocation>
</comment>
<dbReference type="Gene3D" id="3.30.70.2850">
    <property type="match status" value="1"/>
</dbReference>
<dbReference type="Pfam" id="PF05000">
    <property type="entry name" value="RNA_pol_Rpb1_4"/>
    <property type="match status" value="1"/>
</dbReference>
<feature type="compositionally biased region" description="Acidic residues" evidence="13">
    <location>
        <begin position="1383"/>
        <end position="1401"/>
    </location>
</feature>
<dbReference type="Pfam" id="PF04998">
    <property type="entry name" value="RNA_pol_Rpb1_5"/>
    <property type="match status" value="1"/>
</dbReference>
<dbReference type="InterPro" id="IPR045867">
    <property type="entry name" value="DNA-dir_RpoC_beta_prime"/>
</dbReference>
<keyword evidence="5 12" id="KW-0548">Nucleotidyltransferase</keyword>
<dbReference type="Gene3D" id="2.40.40.20">
    <property type="match status" value="1"/>
</dbReference>
<dbReference type="FunFam" id="1.10.274.100:FF:000015">
    <property type="entry name" value="DNA-directed RNA polymerase subunit"/>
    <property type="match status" value="1"/>
</dbReference>
<evidence type="ECO:0000256" key="3">
    <source>
        <dbReference type="ARBA" id="ARBA00022478"/>
    </source>
</evidence>
<accession>A0A176W301</accession>
<proteinExistence type="inferred from homology"/>
<dbReference type="InterPro" id="IPR000722">
    <property type="entry name" value="RNA_pol_asu"/>
</dbReference>
<evidence type="ECO:0000256" key="9">
    <source>
        <dbReference type="ARBA" id="ARBA00023163"/>
    </source>
</evidence>
<protein>
    <recommendedName>
        <fullName evidence="12">DNA-directed RNA polymerase subunit</fullName>
        <ecNumber evidence="12">2.7.7.6</ecNumber>
    </recommendedName>
</protein>
<gene>
    <name evidence="15" type="ORF">AXG93_4542s1070</name>
</gene>
<dbReference type="SUPFAM" id="SSF64484">
    <property type="entry name" value="beta and beta-prime subunits of DNA dependent RNA-polymerase"/>
    <property type="match status" value="1"/>
</dbReference>
<dbReference type="CDD" id="cd01435">
    <property type="entry name" value="RNAP_I_RPA1_N"/>
    <property type="match status" value="1"/>
</dbReference>
<dbReference type="Gene3D" id="1.10.132.30">
    <property type="match status" value="1"/>
</dbReference>
<dbReference type="Pfam" id="PF00623">
    <property type="entry name" value="RNA_pol_Rpb1_2"/>
    <property type="match status" value="1"/>
</dbReference>
<dbReference type="Gene3D" id="1.10.274.100">
    <property type="entry name" value="RNA polymerase Rpb1, domain 3"/>
    <property type="match status" value="1"/>
</dbReference>
<evidence type="ECO:0000256" key="7">
    <source>
        <dbReference type="ARBA" id="ARBA00022833"/>
    </source>
</evidence>
<evidence type="ECO:0000256" key="2">
    <source>
        <dbReference type="ARBA" id="ARBA00006460"/>
    </source>
</evidence>
<dbReference type="EMBL" id="LVLJ01002146">
    <property type="protein sequence ID" value="OAE26586.1"/>
    <property type="molecule type" value="Genomic_DNA"/>
</dbReference>
<evidence type="ECO:0000256" key="11">
    <source>
        <dbReference type="ARBA" id="ARBA00048552"/>
    </source>
</evidence>
<dbReference type="Gene3D" id="3.30.1490.180">
    <property type="entry name" value="RNA polymerase ii"/>
    <property type="match status" value="1"/>
</dbReference>